<organism evidence="8 9">
    <name type="scientific">Rhizopus oryzae</name>
    <name type="common">Mucormycosis agent</name>
    <name type="synonym">Rhizopus arrhizus var. delemar</name>
    <dbReference type="NCBI Taxonomy" id="64495"/>
    <lineage>
        <taxon>Eukaryota</taxon>
        <taxon>Fungi</taxon>
        <taxon>Fungi incertae sedis</taxon>
        <taxon>Mucoromycota</taxon>
        <taxon>Mucoromycotina</taxon>
        <taxon>Mucoromycetes</taxon>
        <taxon>Mucorales</taxon>
        <taxon>Mucorineae</taxon>
        <taxon>Rhizopodaceae</taxon>
        <taxon>Rhizopus</taxon>
    </lineage>
</organism>
<dbReference type="GO" id="GO:1990904">
    <property type="term" value="C:ribonucleoprotein complex"/>
    <property type="evidence" value="ECO:0007669"/>
    <property type="project" value="UniProtKB-KW"/>
</dbReference>
<evidence type="ECO:0000256" key="2">
    <source>
        <dbReference type="ARBA" id="ARBA00008970"/>
    </source>
</evidence>
<keyword evidence="9" id="KW-1185">Reference proteome</keyword>
<dbReference type="OrthoDB" id="2257454at2759"/>
<evidence type="ECO:0000256" key="3">
    <source>
        <dbReference type="ARBA" id="ARBA00022980"/>
    </source>
</evidence>
<evidence type="ECO:0000256" key="6">
    <source>
        <dbReference type="ARBA" id="ARBA00035132"/>
    </source>
</evidence>
<gene>
    <name evidence="8" type="ORF">G6F64_004381</name>
</gene>
<evidence type="ECO:0000313" key="9">
    <source>
        <dbReference type="Proteomes" id="UP000716291"/>
    </source>
</evidence>
<comment type="subcellular location">
    <subcellularLocation>
        <location evidence="1">Mitochondrion</location>
    </subcellularLocation>
</comment>
<dbReference type="Proteomes" id="UP000716291">
    <property type="component" value="Unassembled WGS sequence"/>
</dbReference>
<evidence type="ECO:0000256" key="5">
    <source>
        <dbReference type="ARBA" id="ARBA00023274"/>
    </source>
</evidence>
<comment type="caution">
    <text evidence="8">The sequence shown here is derived from an EMBL/GenBank/DDBJ whole genome shotgun (WGS) entry which is preliminary data.</text>
</comment>
<feature type="compositionally biased region" description="Basic residues" evidence="7">
    <location>
        <begin position="90"/>
        <end position="112"/>
    </location>
</feature>
<dbReference type="AlphaFoldDB" id="A0A9P7BUA0"/>
<dbReference type="PANTHER" id="PTHR13362">
    <property type="entry name" value="MITOCHONDRIAL RIBOSOMAL PROTEIN S33"/>
    <property type="match status" value="1"/>
</dbReference>
<evidence type="ECO:0000256" key="7">
    <source>
        <dbReference type="SAM" id="MobiDB-lite"/>
    </source>
</evidence>
<dbReference type="Pfam" id="PF08293">
    <property type="entry name" value="MRP-S33"/>
    <property type="match status" value="1"/>
</dbReference>
<dbReference type="GO" id="GO:0005840">
    <property type="term" value="C:ribosome"/>
    <property type="evidence" value="ECO:0007669"/>
    <property type="project" value="UniProtKB-KW"/>
</dbReference>
<keyword evidence="5" id="KW-0687">Ribonucleoprotein</keyword>
<keyword evidence="3" id="KW-0689">Ribosomal protein</keyword>
<sequence>MDVDETICKVIGMSTRIGQLQQLSCKVFSNVYNPTCARTGNKVLRQRLLGPTLTAYNPKQIVHFRDIQALYPQLGLVDLEEKERLDEIARRKRRGKGAPKKGQGKRAANKKK</sequence>
<feature type="region of interest" description="Disordered" evidence="7">
    <location>
        <begin position="88"/>
        <end position="112"/>
    </location>
</feature>
<dbReference type="GO" id="GO:0005739">
    <property type="term" value="C:mitochondrion"/>
    <property type="evidence" value="ECO:0007669"/>
    <property type="project" value="UniProtKB-SubCell"/>
</dbReference>
<keyword evidence="4" id="KW-0496">Mitochondrion</keyword>
<protein>
    <recommendedName>
        <fullName evidence="6">Small ribosomal subunit protein mS33</fullName>
    </recommendedName>
</protein>
<comment type="similarity">
    <text evidence="2">Belongs to the mitochondrion-specific ribosomal protein mS33 family.</text>
</comment>
<evidence type="ECO:0000256" key="1">
    <source>
        <dbReference type="ARBA" id="ARBA00004173"/>
    </source>
</evidence>
<proteinExistence type="inferred from homology"/>
<dbReference type="EMBL" id="JAANQT010000476">
    <property type="protein sequence ID" value="KAG1310682.1"/>
    <property type="molecule type" value="Genomic_DNA"/>
</dbReference>
<accession>A0A9P7BUA0</accession>
<name>A0A9P7BUA0_RHIOR</name>
<dbReference type="InterPro" id="IPR013219">
    <property type="entry name" value="Ribosomal_mS33"/>
</dbReference>
<evidence type="ECO:0000256" key="4">
    <source>
        <dbReference type="ARBA" id="ARBA00023128"/>
    </source>
</evidence>
<dbReference type="PANTHER" id="PTHR13362:SF2">
    <property type="entry name" value="SMALL RIBOSOMAL SUBUNIT PROTEIN MS33"/>
    <property type="match status" value="1"/>
</dbReference>
<evidence type="ECO:0000313" key="8">
    <source>
        <dbReference type="EMBL" id="KAG1310682.1"/>
    </source>
</evidence>
<reference evidence="8" key="1">
    <citation type="journal article" date="2020" name="Microb. Genom.">
        <title>Genetic diversity of clinical and environmental Mucorales isolates obtained from an investigation of mucormycosis cases among solid organ transplant recipients.</title>
        <authorList>
            <person name="Nguyen M.H."/>
            <person name="Kaul D."/>
            <person name="Muto C."/>
            <person name="Cheng S.J."/>
            <person name="Richter R.A."/>
            <person name="Bruno V.M."/>
            <person name="Liu G."/>
            <person name="Beyhan S."/>
            <person name="Sundermann A.J."/>
            <person name="Mounaud S."/>
            <person name="Pasculle A.W."/>
            <person name="Nierman W.C."/>
            <person name="Driscoll E."/>
            <person name="Cumbie R."/>
            <person name="Clancy C.J."/>
            <person name="Dupont C.L."/>
        </authorList>
    </citation>
    <scope>NUCLEOTIDE SEQUENCE</scope>
    <source>
        <strain evidence="8">GL11</strain>
    </source>
</reference>